<comment type="caution">
    <text evidence="2">The sequence shown here is derived from an EMBL/GenBank/DDBJ whole genome shotgun (WGS) entry which is preliminary data.</text>
</comment>
<organism evidence="2 3">
    <name type="scientific">Flagellimonas algicola</name>
    <dbReference type="NCBI Taxonomy" id="2583815"/>
    <lineage>
        <taxon>Bacteria</taxon>
        <taxon>Pseudomonadati</taxon>
        <taxon>Bacteroidota</taxon>
        <taxon>Flavobacteriia</taxon>
        <taxon>Flavobacteriales</taxon>
        <taxon>Flavobacteriaceae</taxon>
        <taxon>Flagellimonas</taxon>
    </lineage>
</organism>
<dbReference type="Proteomes" id="UP000751614">
    <property type="component" value="Unassembled WGS sequence"/>
</dbReference>
<evidence type="ECO:0000259" key="1">
    <source>
        <dbReference type="Pfam" id="PF04002"/>
    </source>
</evidence>
<feature type="domain" description="RadC-like JAB" evidence="1">
    <location>
        <begin position="9"/>
        <end position="47"/>
    </location>
</feature>
<accession>A0ABY2WPQ0</accession>
<dbReference type="RefSeq" id="WP_138833490.1">
    <property type="nucleotide sequence ID" value="NZ_VCNI01000001.1"/>
</dbReference>
<protein>
    <submittedName>
        <fullName evidence="2">DNA repair protein RadC</fullName>
    </submittedName>
</protein>
<name>A0ABY2WPQ0_9FLAO</name>
<dbReference type="EMBL" id="VCNI01000001">
    <property type="protein sequence ID" value="TMU56735.1"/>
    <property type="molecule type" value="Genomic_DNA"/>
</dbReference>
<sequence>MNSGINGVNSDIELSKRIKNAAELFEVKVLDHLIIVPKGSYFSFSDNHII</sequence>
<proteinExistence type="predicted"/>
<reference evidence="2 3" key="1">
    <citation type="submission" date="2019-05" db="EMBL/GenBank/DDBJ databases">
        <title>Flagellimonas sp. AsT0115, sp. nov., isolated from a marine red algae, Asparagopsis taxiformis.</title>
        <authorList>
            <person name="Kim J."/>
            <person name="Jeong S.E."/>
            <person name="Jeon C.O."/>
        </authorList>
    </citation>
    <scope>NUCLEOTIDE SEQUENCE [LARGE SCALE GENOMIC DNA]</scope>
    <source>
        <strain evidence="2 3">AsT0115</strain>
    </source>
</reference>
<dbReference type="InterPro" id="IPR025657">
    <property type="entry name" value="RadC_JAB"/>
</dbReference>
<dbReference type="Pfam" id="PF04002">
    <property type="entry name" value="RadC"/>
    <property type="match status" value="1"/>
</dbReference>
<dbReference type="Gene3D" id="3.40.140.10">
    <property type="entry name" value="Cytidine Deaminase, domain 2"/>
    <property type="match status" value="1"/>
</dbReference>
<evidence type="ECO:0000313" key="2">
    <source>
        <dbReference type="EMBL" id="TMU56735.1"/>
    </source>
</evidence>
<evidence type="ECO:0000313" key="3">
    <source>
        <dbReference type="Proteomes" id="UP000751614"/>
    </source>
</evidence>
<keyword evidence="3" id="KW-1185">Reference proteome</keyword>
<gene>
    <name evidence="2" type="ORF">FGG15_04100</name>
</gene>